<dbReference type="PANTHER" id="PTHR48079:SF6">
    <property type="entry name" value="NAD(P)-BINDING DOMAIN-CONTAINING PROTEIN-RELATED"/>
    <property type="match status" value="1"/>
</dbReference>
<accession>A0A7X3LS73</accession>
<keyword evidence="3" id="KW-1185">Reference proteome</keyword>
<name>A0A7X3LS73_9HYPH</name>
<dbReference type="Gene3D" id="3.40.50.720">
    <property type="entry name" value="NAD(P)-binding Rossmann-like Domain"/>
    <property type="match status" value="1"/>
</dbReference>
<dbReference type="GO" id="GO:0004029">
    <property type="term" value="F:aldehyde dehydrogenase (NAD+) activity"/>
    <property type="evidence" value="ECO:0007669"/>
    <property type="project" value="TreeGrafter"/>
</dbReference>
<sequence length="296" mass="32085">MDIFLTGGTGTIGQHVLRRLQRAGHRITALARSDRAEMILRDQGVDIVRGDLNAPDAWVADAVYCDTLVHAGASFDETMGPSEKKLVAALRRATIGREIPFNVVYTGGIWLYPDSGGKPLPETIPFRPLPAFAFMAETIRSLQAIQTLGVSVIHPALVCSPVAGPVSDMLRMAEEGLPYSTRATPETVWPLVDADDLADLYLRAVEEHRYRIMVVGCGVEGVKVGELADTVSRSGGLTLELAHEEPEAGANPQTDWQAGYALSQSFGFERAKRLLGWRPRLTRTDALVGKLTPIAA</sequence>
<dbReference type="InterPro" id="IPR051783">
    <property type="entry name" value="NAD(P)-dependent_oxidoreduct"/>
</dbReference>
<dbReference type="RefSeq" id="WP_160774391.1">
    <property type="nucleotide sequence ID" value="NZ_WUMV01000002.1"/>
</dbReference>
<evidence type="ECO:0000313" key="3">
    <source>
        <dbReference type="Proteomes" id="UP000433101"/>
    </source>
</evidence>
<feature type="domain" description="NAD-dependent epimerase/dehydratase" evidence="1">
    <location>
        <begin position="3"/>
        <end position="216"/>
    </location>
</feature>
<dbReference type="SUPFAM" id="SSF51735">
    <property type="entry name" value="NAD(P)-binding Rossmann-fold domains"/>
    <property type="match status" value="1"/>
</dbReference>
<evidence type="ECO:0000259" key="1">
    <source>
        <dbReference type="Pfam" id="PF01370"/>
    </source>
</evidence>
<comment type="caution">
    <text evidence="2">The sequence shown here is derived from an EMBL/GenBank/DDBJ whole genome shotgun (WGS) entry which is preliminary data.</text>
</comment>
<dbReference type="AlphaFoldDB" id="A0A7X3LS73"/>
<dbReference type="Proteomes" id="UP000433101">
    <property type="component" value="Unassembled WGS sequence"/>
</dbReference>
<proteinExistence type="predicted"/>
<dbReference type="GO" id="GO:0005737">
    <property type="term" value="C:cytoplasm"/>
    <property type="evidence" value="ECO:0007669"/>
    <property type="project" value="TreeGrafter"/>
</dbReference>
<dbReference type="EMBL" id="WUMV01000002">
    <property type="protein sequence ID" value="MXN64134.1"/>
    <property type="molecule type" value="Genomic_DNA"/>
</dbReference>
<dbReference type="InterPro" id="IPR036291">
    <property type="entry name" value="NAD(P)-bd_dom_sf"/>
</dbReference>
<organism evidence="2 3">
    <name type="scientific">Stappia sediminis</name>
    <dbReference type="NCBI Taxonomy" id="2692190"/>
    <lineage>
        <taxon>Bacteria</taxon>
        <taxon>Pseudomonadati</taxon>
        <taxon>Pseudomonadota</taxon>
        <taxon>Alphaproteobacteria</taxon>
        <taxon>Hyphomicrobiales</taxon>
        <taxon>Stappiaceae</taxon>
        <taxon>Stappia</taxon>
    </lineage>
</organism>
<dbReference type="Pfam" id="PF01370">
    <property type="entry name" value="Epimerase"/>
    <property type="match status" value="1"/>
</dbReference>
<dbReference type="PANTHER" id="PTHR48079">
    <property type="entry name" value="PROTEIN YEEZ"/>
    <property type="match status" value="1"/>
</dbReference>
<dbReference type="InterPro" id="IPR001509">
    <property type="entry name" value="Epimerase_deHydtase"/>
</dbReference>
<reference evidence="2 3" key="1">
    <citation type="submission" date="2019-12" db="EMBL/GenBank/DDBJ databases">
        <authorList>
            <person name="Li M."/>
        </authorList>
    </citation>
    <scope>NUCLEOTIDE SEQUENCE [LARGE SCALE GENOMIC DNA]</scope>
    <source>
        <strain evidence="2 3">GBMRC 2046</strain>
    </source>
</reference>
<evidence type="ECO:0000313" key="2">
    <source>
        <dbReference type="EMBL" id="MXN64134.1"/>
    </source>
</evidence>
<protein>
    <submittedName>
        <fullName evidence="2">NAD(P)H-binding protein</fullName>
    </submittedName>
</protein>
<gene>
    <name evidence="2" type="ORF">GR183_04405</name>
</gene>